<dbReference type="PANTHER" id="PTHR22255:SF9">
    <property type="entry name" value="LP06548P"/>
    <property type="match status" value="1"/>
</dbReference>
<keyword evidence="4" id="KW-1185">Reference proteome</keyword>
<evidence type="ECO:0000313" key="3">
    <source>
        <dbReference type="EnsemblMetazoa" id="HelroP166998"/>
    </source>
</evidence>
<evidence type="ECO:0000313" key="4">
    <source>
        <dbReference type="Proteomes" id="UP000015101"/>
    </source>
</evidence>
<reference evidence="2 4" key="2">
    <citation type="journal article" date="2013" name="Nature">
        <title>Insights into bilaterian evolution from three spiralian genomes.</title>
        <authorList>
            <person name="Simakov O."/>
            <person name="Marletaz F."/>
            <person name="Cho S.J."/>
            <person name="Edsinger-Gonzales E."/>
            <person name="Havlak P."/>
            <person name="Hellsten U."/>
            <person name="Kuo D.H."/>
            <person name="Larsson T."/>
            <person name="Lv J."/>
            <person name="Arendt D."/>
            <person name="Savage R."/>
            <person name="Osoegawa K."/>
            <person name="de Jong P."/>
            <person name="Grimwood J."/>
            <person name="Chapman J.A."/>
            <person name="Shapiro H."/>
            <person name="Aerts A."/>
            <person name="Otillar R.P."/>
            <person name="Terry A.Y."/>
            <person name="Boore J.L."/>
            <person name="Grigoriev I.V."/>
            <person name="Lindberg D.R."/>
            <person name="Seaver E.C."/>
            <person name="Weisblat D.A."/>
            <person name="Putnam N.H."/>
            <person name="Rokhsar D.S."/>
        </authorList>
    </citation>
    <scope>NUCLEOTIDE SEQUENCE</scope>
</reference>
<dbReference type="EnsemblMetazoa" id="HelroT166998">
    <property type="protein sequence ID" value="HelroP166998"/>
    <property type="gene ID" value="HelroG166998"/>
</dbReference>
<protein>
    <recommendedName>
        <fullName evidence="1">DUF7042 domain-containing protein</fullName>
    </recommendedName>
</protein>
<dbReference type="InterPro" id="IPR055470">
    <property type="entry name" value="DUF7042"/>
</dbReference>
<dbReference type="RefSeq" id="XP_009010393.1">
    <property type="nucleotide sequence ID" value="XM_009012145.1"/>
</dbReference>
<dbReference type="Proteomes" id="UP000015101">
    <property type="component" value="Unassembled WGS sequence"/>
</dbReference>
<dbReference type="AlphaFoldDB" id="T1EYV2"/>
<gene>
    <name evidence="3" type="primary">20201752</name>
    <name evidence="2" type="ORF">HELRODRAFT_166998</name>
</gene>
<reference evidence="4" key="1">
    <citation type="submission" date="2012-12" db="EMBL/GenBank/DDBJ databases">
        <authorList>
            <person name="Hellsten U."/>
            <person name="Grimwood J."/>
            <person name="Chapman J.A."/>
            <person name="Shapiro H."/>
            <person name="Aerts A."/>
            <person name="Otillar R.P."/>
            <person name="Terry A.Y."/>
            <person name="Boore J.L."/>
            <person name="Simakov O."/>
            <person name="Marletaz F."/>
            <person name="Cho S.-J."/>
            <person name="Edsinger-Gonzales E."/>
            <person name="Havlak P."/>
            <person name="Kuo D.-H."/>
            <person name="Larsson T."/>
            <person name="Lv J."/>
            <person name="Arendt D."/>
            <person name="Savage R."/>
            <person name="Osoegawa K."/>
            <person name="de Jong P."/>
            <person name="Lindberg D.R."/>
            <person name="Seaver E.C."/>
            <person name="Weisblat D.A."/>
            <person name="Putnam N.H."/>
            <person name="Grigoriev I.V."/>
            <person name="Rokhsar D.S."/>
        </authorList>
    </citation>
    <scope>NUCLEOTIDE SEQUENCE</scope>
</reference>
<proteinExistence type="predicted"/>
<name>T1EYV2_HELRO</name>
<dbReference type="CTD" id="20201752"/>
<dbReference type="PANTHER" id="PTHR22255">
    <property type="entry name" value="LP06548P"/>
    <property type="match status" value="1"/>
</dbReference>
<dbReference type="STRING" id="6412.T1EYV2"/>
<evidence type="ECO:0000313" key="2">
    <source>
        <dbReference type="EMBL" id="ESO11905.1"/>
    </source>
</evidence>
<evidence type="ECO:0000259" key="1">
    <source>
        <dbReference type="Pfam" id="PF23069"/>
    </source>
</evidence>
<sequence>MYANLVFGHHPKLLKYEITKQAEYKNTNQLTTANNSVNSEPTECPLTRAYHVIYSNVSRDSCRSPTSYSHVCSSGSSLLFRLRKCRLRTHSFEQNVQMDCISWWKEGANRFLFVKFTHKVHNSSNIFQSSIFNSQTFKPQNHEEGQQHYYRCAMYQIIGAVAYLSVSSNSSCSNLRSAREGPLVFELTEATCHI</sequence>
<dbReference type="HOGENOM" id="CLU_1403870_0_0_1"/>
<reference evidence="3" key="3">
    <citation type="submission" date="2015-06" db="UniProtKB">
        <authorList>
            <consortium name="EnsemblMetazoa"/>
        </authorList>
    </citation>
    <scope>IDENTIFICATION</scope>
</reference>
<dbReference type="GeneID" id="20201752"/>
<dbReference type="EMBL" id="AMQM01002622">
    <property type="status" value="NOT_ANNOTATED_CDS"/>
    <property type="molecule type" value="Genomic_DNA"/>
</dbReference>
<feature type="domain" description="DUF7042" evidence="1">
    <location>
        <begin position="40"/>
        <end position="188"/>
    </location>
</feature>
<dbReference type="Pfam" id="PF23069">
    <property type="entry name" value="DUF7042"/>
    <property type="match status" value="1"/>
</dbReference>
<dbReference type="KEGG" id="hro:HELRODRAFT_166998"/>
<dbReference type="EMBL" id="KB095812">
    <property type="protein sequence ID" value="ESO11905.1"/>
    <property type="molecule type" value="Genomic_DNA"/>
</dbReference>
<organism evidence="3 4">
    <name type="scientific">Helobdella robusta</name>
    <name type="common">Californian leech</name>
    <dbReference type="NCBI Taxonomy" id="6412"/>
    <lineage>
        <taxon>Eukaryota</taxon>
        <taxon>Metazoa</taxon>
        <taxon>Spiralia</taxon>
        <taxon>Lophotrochozoa</taxon>
        <taxon>Annelida</taxon>
        <taxon>Clitellata</taxon>
        <taxon>Hirudinea</taxon>
        <taxon>Rhynchobdellida</taxon>
        <taxon>Glossiphoniidae</taxon>
        <taxon>Helobdella</taxon>
    </lineage>
</organism>
<dbReference type="InParanoid" id="T1EYV2"/>
<accession>T1EYV2</accession>